<keyword evidence="4" id="KW-1133">Transmembrane helix</keyword>
<comment type="subcellular location">
    <subcellularLocation>
        <location evidence="1">Membrane</location>
        <topology evidence="1">Multi-pass membrane protein</topology>
    </subcellularLocation>
</comment>
<keyword evidence="7" id="KW-1185">Reference proteome</keyword>
<dbReference type="InterPro" id="IPR007770">
    <property type="entry name" value="DMP"/>
</dbReference>
<dbReference type="GO" id="GO:0010256">
    <property type="term" value="P:endomembrane system organization"/>
    <property type="evidence" value="ECO:0007669"/>
    <property type="project" value="TreeGrafter"/>
</dbReference>
<dbReference type="GO" id="GO:0016020">
    <property type="term" value="C:membrane"/>
    <property type="evidence" value="ECO:0007669"/>
    <property type="project" value="UniProtKB-SubCell"/>
</dbReference>
<evidence type="ECO:0000256" key="4">
    <source>
        <dbReference type="ARBA" id="ARBA00022989"/>
    </source>
</evidence>
<evidence type="ECO:0000256" key="5">
    <source>
        <dbReference type="ARBA" id="ARBA00023136"/>
    </source>
</evidence>
<keyword evidence="3" id="KW-0812">Transmembrane</keyword>
<dbReference type="Proteomes" id="UP001327560">
    <property type="component" value="Chromosome 3"/>
</dbReference>
<evidence type="ECO:0000256" key="1">
    <source>
        <dbReference type="ARBA" id="ARBA00004141"/>
    </source>
</evidence>
<protein>
    <submittedName>
        <fullName evidence="6">Uncharacterized protein</fullName>
    </submittedName>
</protein>
<dbReference type="EMBL" id="CP136892">
    <property type="protein sequence ID" value="WOL02692.1"/>
    <property type="molecule type" value="Genomic_DNA"/>
</dbReference>
<dbReference type="Pfam" id="PF05078">
    <property type="entry name" value="DUF679"/>
    <property type="match status" value="1"/>
</dbReference>
<sequence length="113" mass="12308">MPFAAKFSASKHYNLAVVIYNSAEMRSVTCRDGFEVDCENALKLVLMARGWARGCSSASIALLDHLVTNCLLPGHAKEMDEVMESLPLMVGVVCSSLFLVFPNTRYGIACMTA</sequence>
<dbReference type="GO" id="GO:0005737">
    <property type="term" value="C:cytoplasm"/>
    <property type="evidence" value="ECO:0007669"/>
    <property type="project" value="UniProtKB-ARBA"/>
</dbReference>
<evidence type="ECO:0000256" key="2">
    <source>
        <dbReference type="ARBA" id="ARBA00008707"/>
    </source>
</evidence>
<comment type="similarity">
    <text evidence="2">Belongs to the plant DMP1 protein family.</text>
</comment>
<gene>
    <name evidence="6" type="ORF">Cni_G11411</name>
</gene>
<accession>A0AAQ3K645</accession>
<dbReference type="PANTHER" id="PTHR31621:SF11">
    <property type="entry name" value="PROTEIN DMP8-RELATED"/>
    <property type="match status" value="1"/>
</dbReference>
<name>A0AAQ3K645_9LILI</name>
<dbReference type="AlphaFoldDB" id="A0AAQ3K645"/>
<evidence type="ECO:0000256" key="3">
    <source>
        <dbReference type="ARBA" id="ARBA00022692"/>
    </source>
</evidence>
<keyword evidence="5" id="KW-0472">Membrane</keyword>
<reference evidence="6 7" key="1">
    <citation type="submission" date="2023-10" db="EMBL/GenBank/DDBJ databases">
        <title>Chromosome-scale genome assembly provides insights into flower coloration mechanisms of Canna indica.</title>
        <authorList>
            <person name="Li C."/>
        </authorList>
    </citation>
    <scope>NUCLEOTIDE SEQUENCE [LARGE SCALE GENOMIC DNA]</scope>
    <source>
        <tissue evidence="6">Flower</tissue>
    </source>
</reference>
<proteinExistence type="inferred from homology"/>
<evidence type="ECO:0000313" key="7">
    <source>
        <dbReference type="Proteomes" id="UP001327560"/>
    </source>
</evidence>
<evidence type="ECO:0000313" key="6">
    <source>
        <dbReference type="EMBL" id="WOL02692.1"/>
    </source>
</evidence>
<dbReference type="PANTHER" id="PTHR31621">
    <property type="entry name" value="PROTEIN DMP3"/>
    <property type="match status" value="1"/>
</dbReference>
<organism evidence="6 7">
    <name type="scientific">Canna indica</name>
    <name type="common">Indian-shot</name>
    <dbReference type="NCBI Taxonomy" id="4628"/>
    <lineage>
        <taxon>Eukaryota</taxon>
        <taxon>Viridiplantae</taxon>
        <taxon>Streptophyta</taxon>
        <taxon>Embryophyta</taxon>
        <taxon>Tracheophyta</taxon>
        <taxon>Spermatophyta</taxon>
        <taxon>Magnoliopsida</taxon>
        <taxon>Liliopsida</taxon>
        <taxon>Zingiberales</taxon>
        <taxon>Cannaceae</taxon>
        <taxon>Canna</taxon>
    </lineage>
</organism>